<accession>A0AAW2M1W0</accession>
<sequence length="224" mass="25006">MWLELEARFVEGHTREKLVSNCTGIEGGKTLMEQKRRNGVVGPRAFNANSEIGESGSQRGGAVTNNGANLLLALISQQVVSEQVEMTMEGAKFEVMKFDGTRNFGLCQTRVKDLLAQQGILKPLQPHKLASMDDEDWDELQQRATVWTEDVGGFRFGAACERLQSAREYLIYRKETIKVDEIIIALLAHNQRKQNAGENSHGDSLYVKGNQDHGWKLEKEGSGK</sequence>
<gene>
    <name evidence="2" type="ORF">Scaly_2427900</name>
</gene>
<reference evidence="2" key="2">
    <citation type="journal article" date="2024" name="Plant">
        <title>Genomic evolution and insights into agronomic trait innovations of Sesamum species.</title>
        <authorList>
            <person name="Miao H."/>
            <person name="Wang L."/>
            <person name="Qu L."/>
            <person name="Liu H."/>
            <person name="Sun Y."/>
            <person name="Le M."/>
            <person name="Wang Q."/>
            <person name="Wei S."/>
            <person name="Zheng Y."/>
            <person name="Lin W."/>
            <person name="Duan Y."/>
            <person name="Cao H."/>
            <person name="Xiong S."/>
            <person name="Wang X."/>
            <person name="Wei L."/>
            <person name="Li C."/>
            <person name="Ma Q."/>
            <person name="Ju M."/>
            <person name="Zhao R."/>
            <person name="Li G."/>
            <person name="Mu C."/>
            <person name="Tian Q."/>
            <person name="Mei H."/>
            <person name="Zhang T."/>
            <person name="Gao T."/>
            <person name="Zhang H."/>
        </authorList>
    </citation>
    <scope>NUCLEOTIDE SEQUENCE</scope>
    <source>
        <strain evidence="2">KEN8</strain>
    </source>
</reference>
<dbReference type="AlphaFoldDB" id="A0AAW2M1W0"/>
<proteinExistence type="predicted"/>
<protein>
    <submittedName>
        <fullName evidence="2">Uncharacterized protein</fullName>
    </submittedName>
</protein>
<comment type="caution">
    <text evidence="2">The sequence shown here is derived from an EMBL/GenBank/DDBJ whole genome shotgun (WGS) entry which is preliminary data.</text>
</comment>
<feature type="region of interest" description="Disordered" evidence="1">
    <location>
        <begin position="195"/>
        <end position="224"/>
    </location>
</feature>
<name>A0AAW2M1W0_9LAMI</name>
<evidence type="ECO:0000256" key="1">
    <source>
        <dbReference type="SAM" id="MobiDB-lite"/>
    </source>
</evidence>
<feature type="compositionally biased region" description="Basic and acidic residues" evidence="1">
    <location>
        <begin position="210"/>
        <end position="224"/>
    </location>
</feature>
<organism evidence="2">
    <name type="scientific">Sesamum calycinum</name>
    <dbReference type="NCBI Taxonomy" id="2727403"/>
    <lineage>
        <taxon>Eukaryota</taxon>
        <taxon>Viridiplantae</taxon>
        <taxon>Streptophyta</taxon>
        <taxon>Embryophyta</taxon>
        <taxon>Tracheophyta</taxon>
        <taxon>Spermatophyta</taxon>
        <taxon>Magnoliopsida</taxon>
        <taxon>eudicotyledons</taxon>
        <taxon>Gunneridae</taxon>
        <taxon>Pentapetalae</taxon>
        <taxon>asterids</taxon>
        <taxon>lamiids</taxon>
        <taxon>Lamiales</taxon>
        <taxon>Pedaliaceae</taxon>
        <taxon>Sesamum</taxon>
    </lineage>
</organism>
<evidence type="ECO:0000313" key="2">
    <source>
        <dbReference type="EMBL" id="KAL0324608.1"/>
    </source>
</evidence>
<reference evidence="2" key="1">
    <citation type="submission" date="2020-06" db="EMBL/GenBank/DDBJ databases">
        <authorList>
            <person name="Li T."/>
            <person name="Hu X."/>
            <person name="Zhang T."/>
            <person name="Song X."/>
            <person name="Zhang H."/>
            <person name="Dai N."/>
            <person name="Sheng W."/>
            <person name="Hou X."/>
            <person name="Wei L."/>
        </authorList>
    </citation>
    <scope>NUCLEOTIDE SEQUENCE</scope>
    <source>
        <strain evidence="2">KEN8</strain>
        <tissue evidence="2">Leaf</tissue>
    </source>
</reference>
<dbReference type="EMBL" id="JACGWM010000015">
    <property type="protein sequence ID" value="KAL0324608.1"/>
    <property type="molecule type" value="Genomic_DNA"/>
</dbReference>